<sequence>MLTSIKETANKVWGFVTSKFTSKKAEESFSIDVRANDDGIEVIDNKNEQNCNEDEQEIIQENVQKCISKY</sequence>
<proteinExistence type="predicted"/>
<keyword evidence="2" id="KW-1185">Reference proteome</keyword>
<dbReference type="Proteomes" id="UP001353858">
    <property type="component" value="Unassembled WGS sequence"/>
</dbReference>
<evidence type="ECO:0000313" key="1">
    <source>
        <dbReference type="EMBL" id="KAK4887085.1"/>
    </source>
</evidence>
<organism evidence="1 2">
    <name type="scientific">Aquatica leii</name>
    <dbReference type="NCBI Taxonomy" id="1421715"/>
    <lineage>
        <taxon>Eukaryota</taxon>
        <taxon>Metazoa</taxon>
        <taxon>Ecdysozoa</taxon>
        <taxon>Arthropoda</taxon>
        <taxon>Hexapoda</taxon>
        <taxon>Insecta</taxon>
        <taxon>Pterygota</taxon>
        <taxon>Neoptera</taxon>
        <taxon>Endopterygota</taxon>
        <taxon>Coleoptera</taxon>
        <taxon>Polyphaga</taxon>
        <taxon>Elateriformia</taxon>
        <taxon>Elateroidea</taxon>
        <taxon>Lampyridae</taxon>
        <taxon>Luciolinae</taxon>
        <taxon>Aquatica</taxon>
    </lineage>
</organism>
<accession>A0AAN7ST05</accession>
<name>A0AAN7ST05_9COLE</name>
<dbReference type="EMBL" id="JARPUR010000001">
    <property type="protein sequence ID" value="KAK4887085.1"/>
    <property type="molecule type" value="Genomic_DNA"/>
</dbReference>
<protein>
    <submittedName>
        <fullName evidence="1">Uncharacterized protein</fullName>
    </submittedName>
</protein>
<reference evidence="2" key="1">
    <citation type="submission" date="2023-01" db="EMBL/GenBank/DDBJ databases">
        <title>Key to firefly adult light organ development and bioluminescence: homeobox transcription factors regulate luciferase expression and transportation to peroxisome.</title>
        <authorList>
            <person name="Fu X."/>
        </authorList>
    </citation>
    <scope>NUCLEOTIDE SEQUENCE [LARGE SCALE GENOMIC DNA]</scope>
</reference>
<dbReference type="AlphaFoldDB" id="A0AAN7ST05"/>
<gene>
    <name evidence="1" type="ORF">RN001_003356</name>
</gene>
<comment type="caution">
    <text evidence="1">The sequence shown here is derived from an EMBL/GenBank/DDBJ whole genome shotgun (WGS) entry which is preliminary data.</text>
</comment>
<evidence type="ECO:0000313" key="2">
    <source>
        <dbReference type="Proteomes" id="UP001353858"/>
    </source>
</evidence>